<reference evidence="6 7" key="1">
    <citation type="submission" date="2018-12" db="EMBL/GenBank/DDBJ databases">
        <authorList>
            <person name="Grouzdev D.S."/>
            <person name="Krutkina M.S."/>
        </authorList>
    </citation>
    <scope>NUCLEOTIDE SEQUENCE [LARGE SCALE GENOMIC DNA]</scope>
    <source>
        <strain evidence="6 7">RmlP026</strain>
    </source>
</reference>
<dbReference type="InterPro" id="IPR013762">
    <property type="entry name" value="Integrase-like_cat_sf"/>
</dbReference>
<evidence type="ECO:0000256" key="2">
    <source>
        <dbReference type="ARBA" id="ARBA00022908"/>
    </source>
</evidence>
<dbReference type="PANTHER" id="PTHR30629:SF2">
    <property type="entry name" value="PROPHAGE INTEGRASE INTS-RELATED"/>
    <property type="match status" value="1"/>
</dbReference>
<dbReference type="PROSITE" id="PS51898">
    <property type="entry name" value="TYR_RECOMBINASE"/>
    <property type="match status" value="1"/>
</dbReference>
<dbReference type="AlphaFoldDB" id="A0A4Q2U413"/>
<evidence type="ECO:0000256" key="4">
    <source>
        <dbReference type="ARBA" id="ARBA00023172"/>
    </source>
</evidence>
<dbReference type="GO" id="GO:0015074">
    <property type="term" value="P:DNA integration"/>
    <property type="evidence" value="ECO:0007669"/>
    <property type="project" value="UniProtKB-KW"/>
</dbReference>
<dbReference type="RefSeq" id="WP_129229343.1">
    <property type="nucleotide sequence ID" value="NZ_QYBB01000049.1"/>
</dbReference>
<dbReference type="OrthoDB" id="9784724at2"/>
<dbReference type="InterPro" id="IPR046668">
    <property type="entry name" value="DUF6538"/>
</dbReference>
<comment type="caution">
    <text evidence="6">The sequence shown here is derived from an EMBL/GenBank/DDBJ whole genome shotgun (WGS) entry which is preliminary data.</text>
</comment>
<evidence type="ECO:0000259" key="5">
    <source>
        <dbReference type="PROSITE" id="PS51898"/>
    </source>
</evidence>
<dbReference type="Gene3D" id="1.10.150.130">
    <property type="match status" value="1"/>
</dbReference>
<dbReference type="Pfam" id="PF20172">
    <property type="entry name" value="DUF6538"/>
    <property type="match status" value="1"/>
</dbReference>
<reference evidence="6 7" key="2">
    <citation type="submission" date="2019-02" db="EMBL/GenBank/DDBJ databases">
        <title>'Lichenibacterium ramalinii' gen. nov. sp. nov., 'Lichenibacterium minor' gen. nov. sp. nov.</title>
        <authorList>
            <person name="Pankratov T."/>
        </authorList>
    </citation>
    <scope>NUCLEOTIDE SEQUENCE [LARGE SCALE GENOMIC DNA]</scope>
    <source>
        <strain evidence="6 7">RmlP026</strain>
    </source>
</reference>
<dbReference type="Gene3D" id="1.10.443.10">
    <property type="entry name" value="Intergrase catalytic core"/>
    <property type="match status" value="1"/>
</dbReference>
<comment type="similarity">
    <text evidence="1">Belongs to the 'phage' integrase family.</text>
</comment>
<dbReference type="Proteomes" id="UP000290759">
    <property type="component" value="Unassembled WGS sequence"/>
</dbReference>
<organism evidence="6 7">
    <name type="scientific">Lichenibacterium minor</name>
    <dbReference type="NCBI Taxonomy" id="2316528"/>
    <lineage>
        <taxon>Bacteria</taxon>
        <taxon>Pseudomonadati</taxon>
        <taxon>Pseudomonadota</taxon>
        <taxon>Alphaproteobacteria</taxon>
        <taxon>Hyphomicrobiales</taxon>
        <taxon>Lichenihabitantaceae</taxon>
        <taxon>Lichenibacterium</taxon>
    </lineage>
</organism>
<keyword evidence="2" id="KW-0229">DNA integration</keyword>
<dbReference type="InterPro" id="IPR002104">
    <property type="entry name" value="Integrase_catalytic"/>
</dbReference>
<accession>A0A4Q2U413</accession>
<name>A0A4Q2U413_9HYPH</name>
<dbReference type="InterPro" id="IPR011010">
    <property type="entry name" value="DNA_brk_join_enz"/>
</dbReference>
<keyword evidence="4" id="KW-0233">DNA recombination</keyword>
<proteinExistence type="inferred from homology"/>
<dbReference type="InterPro" id="IPR010998">
    <property type="entry name" value="Integrase_recombinase_N"/>
</dbReference>
<dbReference type="SUPFAM" id="SSF56349">
    <property type="entry name" value="DNA breaking-rejoining enzymes"/>
    <property type="match status" value="1"/>
</dbReference>
<feature type="domain" description="Tyr recombinase" evidence="5">
    <location>
        <begin position="249"/>
        <end position="437"/>
    </location>
</feature>
<evidence type="ECO:0000313" key="7">
    <source>
        <dbReference type="Proteomes" id="UP000290759"/>
    </source>
</evidence>
<dbReference type="GO" id="GO:0006310">
    <property type="term" value="P:DNA recombination"/>
    <property type="evidence" value="ECO:0007669"/>
    <property type="project" value="UniProtKB-KW"/>
</dbReference>
<keyword evidence="7" id="KW-1185">Reference proteome</keyword>
<evidence type="ECO:0000256" key="3">
    <source>
        <dbReference type="ARBA" id="ARBA00023125"/>
    </source>
</evidence>
<dbReference type="GO" id="GO:0003677">
    <property type="term" value="F:DNA binding"/>
    <property type="evidence" value="ECO:0007669"/>
    <property type="project" value="UniProtKB-KW"/>
</dbReference>
<evidence type="ECO:0000313" key="6">
    <source>
        <dbReference type="EMBL" id="RYC29506.1"/>
    </source>
</evidence>
<evidence type="ECO:0000256" key="1">
    <source>
        <dbReference type="ARBA" id="ARBA00008857"/>
    </source>
</evidence>
<keyword evidence="3" id="KW-0238">DNA-binding</keyword>
<protein>
    <submittedName>
        <fullName evidence="6">Integrase</fullName>
    </submittedName>
</protein>
<gene>
    <name evidence="6" type="ORF">D3273_23510</name>
</gene>
<dbReference type="Pfam" id="PF00589">
    <property type="entry name" value="Phage_integrase"/>
    <property type="match status" value="1"/>
</dbReference>
<sequence>MALKLYDDRSLTVSVRHVEAKPNGSFQYRRRIPVCLHGHYPGKAFYVRSLGRDAHELARKAADLTAELDGLWARLRADSGAVEDIPAEGQATGQDAAGGPQTALQVLVGYLGARKATEASRNADAFGHIAAGPAPFAVTVPLAVITLGDALALYLSHHPKGEMKKFRADAERVVNGVVAMAGDLPLSFYTRQQAQAYRDDLLTRNSTGTVRRRLDTLVAVFNKAVAEEGLTLGNAFENLSIPQEGQDAKKREGYTTAELSVIAGACRRLDDDIRHIIGLQLDTGARAGEIIGLRVQDVVLDHAVPHVRIRPFGTVRTLKTDASRRDIPLVGVALWSAGRAVAAAKARGNGGWLFSRYASDREVKATHASNTLNKWLSGLEGVANGKTTHCMRHAMRDRLRAAQVPHDIQEAIGGWGARTVGQGYGQGYPLEVLHAHMTRMVLRD</sequence>
<dbReference type="InterPro" id="IPR050808">
    <property type="entry name" value="Phage_Integrase"/>
</dbReference>
<dbReference type="EMBL" id="QYBB01000049">
    <property type="protein sequence ID" value="RYC29506.1"/>
    <property type="molecule type" value="Genomic_DNA"/>
</dbReference>
<dbReference type="PANTHER" id="PTHR30629">
    <property type="entry name" value="PROPHAGE INTEGRASE"/>
    <property type="match status" value="1"/>
</dbReference>